<dbReference type="Proteomes" id="UP000034112">
    <property type="component" value="Unassembled WGS sequence"/>
</dbReference>
<feature type="transmembrane region" description="Helical" evidence="7">
    <location>
        <begin position="188"/>
        <end position="206"/>
    </location>
</feature>
<evidence type="ECO:0000313" key="9">
    <source>
        <dbReference type="EMBL" id="KKP00909.1"/>
    </source>
</evidence>
<sequence length="500" mass="55566">MAESEKHDLEKRELEDVGVDPIRDSESNAKPMTLQDSEEDFGFTPEEQRKILWKVDRRLVVTVGAMYCVSLMDRTNLSAANIAGMGVELKLINNRYNIANLVFFTTYIVFQPPSTILIRKIGPRLHLAFITLLWGAVMIGMGFVKNFGQLAAMRTVLGVLEAGFFPSCVYLLSTWYTRYEVGKRYSMFYLLGCVASAFAGILAYGLMQLNGRENLTGWRWIFIIEGTLTCALGIAGYWLLVDFPDSKRLTWNFLGQRELDWIVHRIQRDRGDSKVPKFNLRKFLGAGTDWKIWAYALIFGFSTTITYSLAFTLPLILRQSLHFSIGASQCLVAPPYVLAGIVMFSGAWVGDKLRVRGPIVIINMVLCLIGLPIMGWAPSPGVRYFGVFLVTAGANANIPAAMSLQANNVRGQWKRAFCSATLVGFGGLGGIAGSLVFREQDAATGYKPGLYASIACALLNIILVLLLDLGFWRANSKADKEGLLLEAHDEDATPGFRYTY</sequence>
<evidence type="ECO:0000256" key="5">
    <source>
        <dbReference type="ARBA" id="ARBA00023136"/>
    </source>
</evidence>
<organism evidence="9 10">
    <name type="scientific">Trichoderma harzianum</name>
    <name type="common">Hypocrea lixii</name>
    <dbReference type="NCBI Taxonomy" id="5544"/>
    <lineage>
        <taxon>Eukaryota</taxon>
        <taxon>Fungi</taxon>
        <taxon>Dikarya</taxon>
        <taxon>Ascomycota</taxon>
        <taxon>Pezizomycotina</taxon>
        <taxon>Sordariomycetes</taxon>
        <taxon>Hypocreomycetidae</taxon>
        <taxon>Hypocreales</taxon>
        <taxon>Hypocreaceae</taxon>
        <taxon>Trichoderma</taxon>
    </lineage>
</organism>
<evidence type="ECO:0000256" key="2">
    <source>
        <dbReference type="ARBA" id="ARBA00022448"/>
    </source>
</evidence>
<feature type="transmembrane region" description="Helical" evidence="7">
    <location>
        <begin position="416"/>
        <end position="437"/>
    </location>
</feature>
<dbReference type="SUPFAM" id="SSF103473">
    <property type="entry name" value="MFS general substrate transporter"/>
    <property type="match status" value="1"/>
</dbReference>
<feature type="transmembrane region" description="Helical" evidence="7">
    <location>
        <begin position="384"/>
        <end position="404"/>
    </location>
</feature>
<accession>A0A0G0A6W4</accession>
<evidence type="ECO:0000259" key="8">
    <source>
        <dbReference type="PROSITE" id="PS50850"/>
    </source>
</evidence>
<keyword evidence="2" id="KW-0813">Transport</keyword>
<feature type="transmembrane region" description="Helical" evidence="7">
    <location>
        <begin position="97"/>
        <end position="118"/>
    </location>
</feature>
<dbReference type="InterPro" id="IPR020846">
    <property type="entry name" value="MFS_dom"/>
</dbReference>
<dbReference type="AlphaFoldDB" id="A0A0G0A6W4"/>
<feature type="transmembrane region" description="Helical" evidence="7">
    <location>
        <begin position="449"/>
        <end position="471"/>
    </location>
</feature>
<evidence type="ECO:0000256" key="4">
    <source>
        <dbReference type="ARBA" id="ARBA00022989"/>
    </source>
</evidence>
<gene>
    <name evidence="9" type="ORF">THAR02_06987</name>
</gene>
<keyword evidence="5 7" id="KW-0472">Membrane</keyword>
<feature type="transmembrane region" description="Helical" evidence="7">
    <location>
        <begin position="323"/>
        <end position="348"/>
    </location>
</feature>
<feature type="region of interest" description="Disordered" evidence="6">
    <location>
        <begin position="1"/>
        <end position="31"/>
    </location>
</feature>
<feature type="transmembrane region" description="Helical" evidence="7">
    <location>
        <begin position="156"/>
        <end position="176"/>
    </location>
</feature>
<feature type="transmembrane region" description="Helical" evidence="7">
    <location>
        <begin position="292"/>
        <end position="317"/>
    </location>
</feature>
<dbReference type="PROSITE" id="PS50850">
    <property type="entry name" value="MFS"/>
    <property type="match status" value="1"/>
</dbReference>
<dbReference type="OrthoDB" id="3639251at2759"/>
<evidence type="ECO:0000256" key="6">
    <source>
        <dbReference type="SAM" id="MobiDB-lite"/>
    </source>
</evidence>
<dbReference type="GO" id="GO:0022857">
    <property type="term" value="F:transmembrane transporter activity"/>
    <property type="evidence" value="ECO:0007669"/>
    <property type="project" value="InterPro"/>
</dbReference>
<dbReference type="FunFam" id="1.20.1250.20:FF:000409">
    <property type="entry name" value="MFS general substrate transporter"/>
    <property type="match status" value="1"/>
</dbReference>
<dbReference type="PANTHER" id="PTHR43791:SF47">
    <property type="entry name" value="MAJOR FACILITATOR SUPERFAMILY (MFS) PROFILE DOMAIN-CONTAINING PROTEIN-RELATED"/>
    <property type="match status" value="1"/>
</dbReference>
<reference evidence="10" key="1">
    <citation type="journal article" date="2015" name="Genome Announc.">
        <title>Draft whole-genome sequence of the biocontrol agent Trichoderma harzianum T6776.</title>
        <authorList>
            <person name="Baroncelli R."/>
            <person name="Piaggeschi G."/>
            <person name="Fiorini L."/>
            <person name="Bertolini E."/>
            <person name="Zapparata A."/>
            <person name="Pe M.E."/>
            <person name="Sarrocco S."/>
            <person name="Vannacci G."/>
        </authorList>
    </citation>
    <scope>NUCLEOTIDE SEQUENCE [LARGE SCALE GENOMIC DNA]</scope>
    <source>
        <strain evidence="10">T6776</strain>
    </source>
</reference>
<evidence type="ECO:0000313" key="10">
    <source>
        <dbReference type="Proteomes" id="UP000034112"/>
    </source>
</evidence>
<comment type="subcellular location">
    <subcellularLocation>
        <location evidence="1">Membrane</location>
        <topology evidence="1">Multi-pass membrane protein</topology>
    </subcellularLocation>
</comment>
<proteinExistence type="predicted"/>
<feature type="transmembrane region" description="Helical" evidence="7">
    <location>
        <begin position="125"/>
        <end position="144"/>
    </location>
</feature>
<feature type="transmembrane region" description="Helical" evidence="7">
    <location>
        <begin position="218"/>
        <end position="240"/>
    </location>
</feature>
<feature type="compositionally biased region" description="Basic and acidic residues" evidence="6">
    <location>
        <begin position="1"/>
        <end position="27"/>
    </location>
</feature>
<protein>
    <recommendedName>
        <fullName evidence="8">Major facilitator superfamily (MFS) profile domain-containing protein</fullName>
    </recommendedName>
</protein>
<feature type="transmembrane region" description="Helical" evidence="7">
    <location>
        <begin position="360"/>
        <end position="378"/>
    </location>
</feature>
<dbReference type="Pfam" id="PF07690">
    <property type="entry name" value="MFS_1"/>
    <property type="match status" value="1"/>
</dbReference>
<dbReference type="EMBL" id="JOKZ01000223">
    <property type="protein sequence ID" value="KKP00909.1"/>
    <property type="molecule type" value="Genomic_DNA"/>
</dbReference>
<evidence type="ECO:0000256" key="7">
    <source>
        <dbReference type="SAM" id="Phobius"/>
    </source>
</evidence>
<name>A0A0G0A6W4_TRIHA</name>
<dbReference type="PANTHER" id="PTHR43791">
    <property type="entry name" value="PERMEASE-RELATED"/>
    <property type="match status" value="1"/>
</dbReference>
<dbReference type="OMA" id="CNKQADR"/>
<evidence type="ECO:0000256" key="1">
    <source>
        <dbReference type="ARBA" id="ARBA00004141"/>
    </source>
</evidence>
<dbReference type="GO" id="GO:0016020">
    <property type="term" value="C:membrane"/>
    <property type="evidence" value="ECO:0007669"/>
    <property type="project" value="UniProtKB-SubCell"/>
</dbReference>
<dbReference type="Gene3D" id="1.20.1250.20">
    <property type="entry name" value="MFS general substrate transporter like domains"/>
    <property type="match status" value="2"/>
</dbReference>
<feature type="domain" description="Major facilitator superfamily (MFS) profile" evidence="8">
    <location>
        <begin position="59"/>
        <end position="472"/>
    </location>
</feature>
<dbReference type="InterPro" id="IPR036259">
    <property type="entry name" value="MFS_trans_sf"/>
</dbReference>
<dbReference type="InterPro" id="IPR011701">
    <property type="entry name" value="MFS"/>
</dbReference>
<keyword evidence="4 7" id="KW-1133">Transmembrane helix</keyword>
<keyword evidence="3 7" id="KW-0812">Transmembrane</keyword>
<comment type="caution">
    <text evidence="9">The sequence shown here is derived from an EMBL/GenBank/DDBJ whole genome shotgun (WGS) entry which is preliminary data.</text>
</comment>
<evidence type="ECO:0000256" key="3">
    <source>
        <dbReference type="ARBA" id="ARBA00022692"/>
    </source>
</evidence>
<dbReference type="FunFam" id="1.20.1250.20:FF:000511">
    <property type="entry name" value="MFS general substrate transporter"/>
    <property type="match status" value="1"/>
</dbReference>